<evidence type="ECO:0000256" key="1">
    <source>
        <dbReference type="ARBA" id="ARBA00023015"/>
    </source>
</evidence>
<evidence type="ECO:0000259" key="4">
    <source>
        <dbReference type="PROSITE" id="PS01124"/>
    </source>
</evidence>
<protein>
    <submittedName>
        <fullName evidence="5">HTH-type transcriptional activator RhaR</fullName>
    </submittedName>
</protein>
<organism evidence="5">
    <name type="scientific">bioreactor metagenome</name>
    <dbReference type="NCBI Taxonomy" id="1076179"/>
    <lineage>
        <taxon>unclassified sequences</taxon>
        <taxon>metagenomes</taxon>
        <taxon>ecological metagenomes</taxon>
    </lineage>
</organism>
<evidence type="ECO:0000313" key="5">
    <source>
        <dbReference type="EMBL" id="MPM09564.1"/>
    </source>
</evidence>
<dbReference type="SMART" id="SM00342">
    <property type="entry name" value="HTH_ARAC"/>
    <property type="match status" value="1"/>
</dbReference>
<keyword evidence="1" id="KW-0805">Transcription regulation</keyword>
<name>A0A644X5X4_9ZZZZ</name>
<evidence type="ECO:0000256" key="2">
    <source>
        <dbReference type="ARBA" id="ARBA00023125"/>
    </source>
</evidence>
<evidence type="ECO:0000256" key="3">
    <source>
        <dbReference type="ARBA" id="ARBA00023163"/>
    </source>
</evidence>
<proteinExistence type="predicted"/>
<dbReference type="GO" id="GO:0003700">
    <property type="term" value="F:DNA-binding transcription factor activity"/>
    <property type="evidence" value="ECO:0007669"/>
    <property type="project" value="InterPro"/>
</dbReference>
<dbReference type="EMBL" id="VSSQ01001584">
    <property type="protein sequence ID" value="MPM09564.1"/>
    <property type="molecule type" value="Genomic_DNA"/>
</dbReference>
<dbReference type="InterPro" id="IPR050959">
    <property type="entry name" value="MarA-like"/>
</dbReference>
<reference evidence="5" key="1">
    <citation type="submission" date="2019-08" db="EMBL/GenBank/DDBJ databases">
        <authorList>
            <person name="Kucharzyk K."/>
            <person name="Murdoch R.W."/>
            <person name="Higgins S."/>
            <person name="Loffler F."/>
        </authorList>
    </citation>
    <scope>NUCLEOTIDE SEQUENCE</scope>
</reference>
<gene>
    <name evidence="5" type="primary">rhaR_51</name>
    <name evidence="5" type="ORF">SDC9_55885</name>
</gene>
<dbReference type="PANTHER" id="PTHR47504">
    <property type="entry name" value="RIGHT ORIGIN-BINDING PROTEIN"/>
    <property type="match status" value="1"/>
</dbReference>
<feature type="domain" description="HTH araC/xylS-type" evidence="4">
    <location>
        <begin position="1"/>
        <end position="92"/>
    </location>
</feature>
<dbReference type="InterPro" id="IPR018060">
    <property type="entry name" value="HTH_AraC"/>
</dbReference>
<dbReference type="GO" id="GO:0043565">
    <property type="term" value="F:sequence-specific DNA binding"/>
    <property type="evidence" value="ECO:0007669"/>
    <property type="project" value="InterPro"/>
</dbReference>
<dbReference type="Gene3D" id="1.10.10.60">
    <property type="entry name" value="Homeodomain-like"/>
    <property type="match status" value="1"/>
</dbReference>
<dbReference type="SUPFAM" id="SSF46689">
    <property type="entry name" value="Homeodomain-like"/>
    <property type="match status" value="1"/>
</dbReference>
<dbReference type="AlphaFoldDB" id="A0A644X5X4"/>
<dbReference type="Pfam" id="PF12833">
    <property type="entry name" value="HTH_18"/>
    <property type="match status" value="1"/>
</dbReference>
<keyword evidence="3" id="KW-0804">Transcription</keyword>
<dbReference type="PROSITE" id="PS01124">
    <property type="entry name" value="HTH_ARAC_FAMILY_2"/>
    <property type="match status" value="1"/>
</dbReference>
<dbReference type="InterPro" id="IPR009057">
    <property type="entry name" value="Homeodomain-like_sf"/>
</dbReference>
<dbReference type="PANTHER" id="PTHR47504:SF5">
    <property type="entry name" value="RIGHT ORIGIN-BINDING PROTEIN"/>
    <property type="match status" value="1"/>
</dbReference>
<accession>A0A644X5X4</accession>
<keyword evidence="2" id="KW-0238">DNA-binding</keyword>
<sequence>MNAAKSDFAPEDVFASVHYSPRHAERMFRELTGKSIGEYLRLVRLSSSAERLLDTRDAVVEIALDAGFDSHEGFSRAFFRSFRIAPRTYRKDPPPIPLFIQYLVGAEKLLLQQKEELNMQQKTTIVTVTPIARPKRKLIVLRSKHAEDYLSFCNEMGCDWAGLFNSIPEKIDTCALVELPSQLITPGTSAVCAGVEVPLSYNTAKIPQGYEVLELEAGELLYFQTDPYEDEETFCEAIDAAYESAERYDPAKIGYAFDSGAPKFNYGAEGATGARIALPIRKL</sequence>
<comment type="caution">
    <text evidence="5">The sequence shown here is derived from an EMBL/GenBank/DDBJ whole genome shotgun (WGS) entry which is preliminary data.</text>
</comment>